<gene>
    <name evidence="7" type="primary">fbpA</name>
    <name evidence="5" type="synonym">rqcH</name>
    <name evidence="7" type="ORF">KGMB03357_02530</name>
</gene>
<evidence type="ECO:0000256" key="1">
    <source>
        <dbReference type="ARBA" id="ARBA00022555"/>
    </source>
</evidence>
<keyword evidence="8" id="KW-1185">Reference proteome</keyword>
<reference evidence="7 8" key="1">
    <citation type="submission" date="2018-10" db="EMBL/GenBank/DDBJ databases">
        <title>Draft Genome Sequence of Anaerotignum sp. KCTC 15736.</title>
        <authorList>
            <person name="Choi S.H."/>
            <person name="Kim J.S."/>
            <person name="Kang S.W."/>
            <person name="Lee J.S."/>
            <person name="Park S.H."/>
        </authorList>
    </citation>
    <scope>NUCLEOTIDE SEQUENCE [LARGE SCALE GENOMIC DNA]</scope>
    <source>
        <strain evidence="7 8">KCTC 15736</strain>
    </source>
</reference>
<comment type="function">
    <text evidence="5">Key component of the ribosome quality control system (RQC), a ribosome-associated complex that mediates the extraction of incompletely synthesized nascent chains from stalled ribosomes and their subsequent degradation. RqcH recruits Ala-charged tRNA, and with RqcP directs the elongation of stalled nascent chains on 50S ribosomal subunits, leading to non-templated C-terminal alanine extensions (Ala tail). The Ala tail promotes nascent chain degradation. May add between 1 and at least 8 Ala residues. Binds to stalled 50S ribosomal subunits.</text>
</comment>
<dbReference type="GO" id="GO:0072344">
    <property type="term" value="P:rescue of stalled ribosome"/>
    <property type="evidence" value="ECO:0007669"/>
    <property type="project" value="UniProtKB-UniRule"/>
</dbReference>
<protein>
    <recommendedName>
        <fullName evidence="5">Rqc2 homolog RqcH</fullName>
        <shortName evidence="5">RqcH</shortName>
    </recommendedName>
</protein>
<dbReference type="GO" id="GO:1990112">
    <property type="term" value="C:RQC complex"/>
    <property type="evidence" value="ECO:0007669"/>
    <property type="project" value="TreeGrafter"/>
</dbReference>
<dbReference type="Pfam" id="PF05670">
    <property type="entry name" value="NFACT-R_1"/>
    <property type="match status" value="1"/>
</dbReference>
<evidence type="ECO:0000313" key="8">
    <source>
        <dbReference type="Proteomes" id="UP000287361"/>
    </source>
</evidence>
<keyword evidence="1 5" id="KW-0820">tRNA-binding</keyword>
<comment type="caution">
    <text evidence="7">The sequence shown here is derived from an EMBL/GenBank/DDBJ whole genome shotgun (WGS) entry which is preliminary data.</text>
</comment>
<sequence>MALDGITTSAIVSELKAALLGGRIDKIHQPLADEIRMSIRGLGSGAKKIIISANSAHPRIHLTESSRENPMTAPLFCMVMRKHIAGGKIIDIVQPNFERIIILRIESANEMGDITTKNLILEIMGKHSNLILTDETGKILDSIKRVTHEKSSVREVLPGKEYVFPPSQDKKNPLLAEQADFLFSLHLQEGRRLQEFLYQTYTGISPVMAGEICTRAGLDASDSCQETTLENSERLFAAFEKTMQEVKAADFCPAIYYQKENNRIVDFAVLKMQQFQGLAAKPFPSVSALLEGFYQERDNAAHIRQKAQDMRKLVTNHIERCVKKKEIQLKTRRETKGMDLWKKKGELLTANIYAVPQGVTTFKTIDYYEESMPEIEIAIDPAKTPAENAQKYFAKYNKAKRTLAALEIQEKQNNEELAYLESVLNALENAKEDADLSEIRTELAESGFIRRQAQKKGQPKPKRAKPLRYISSDGYEILVGKSNLQNDELTLRTAEPTDLWMHTKDIPGSHVIIRTNGQSELPEATMEEAANLAAFYSKAKNSSMVPVDYTQRKNIKKPNGAKPGMVIYLTNKTIYITPDEARIQQMKNE</sequence>
<dbReference type="GO" id="GO:0019843">
    <property type="term" value="F:rRNA binding"/>
    <property type="evidence" value="ECO:0007669"/>
    <property type="project" value="UniProtKB-UniRule"/>
</dbReference>
<dbReference type="Pfam" id="PF05833">
    <property type="entry name" value="NFACT_N"/>
    <property type="match status" value="1"/>
</dbReference>
<accession>A0A401LAT7</accession>
<feature type="domain" description="NFACT RNA-binding" evidence="6">
    <location>
        <begin position="466"/>
        <end position="560"/>
    </location>
</feature>
<dbReference type="OrthoDB" id="9766163at2"/>
<dbReference type="Proteomes" id="UP000287361">
    <property type="component" value="Unassembled WGS sequence"/>
</dbReference>
<dbReference type="GO" id="GO:0000049">
    <property type="term" value="F:tRNA binding"/>
    <property type="evidence" value="ECO:0007669"/>
    <property type="project" value="UniProtKB-UniRule"/>
</dbReference>
<proteinExistence type="inferred from homology"/>
<keyword evidence="3 5" id="KW-0694">RNA-binding</keyword>
<dbReference type="PANTHER" id="PTHR15239:SF6">
    <property type="entry name" value="RIBOSOME QUALITY CONTROL COMPLEX SUBUNIT NEMF"/>
    <property type="match status" value="1"/>
</dbReference>
<dbReference type="Gene3D" id="1.10.8.50">
    <property type="match status" value="1"/>
</dbReference>
<dbReference type="PANTHER" id="PTHR15239">
    <property type="entry name" value="NUCLEAR EXPORT MEDIATOR FACTOR NEMF"/>
    <property type="match status" value="1"/>
</dbReference>
<keyword evidence="2 5" id="KW-0699">rRNA-binding</keyword>
<evidence type="ECO:0000256" key="2">
    <source>
        <dbReference type="ARBA" id="ARBA00022730"/>
    </source>
</evidence>
<dbReference type="HAMAP" id="MF_00844_B">
    <property type="entry name" value="RqcH_B"/>
    <property type="match status" value="1"/>
</dbReference>
<evidence type="ECO:0000256" key="3">
    <source>
        <dbReference type="ARBA" id="ARBA00022884"/>
    </source>
</evidence>
<dbReference type="InterPro" id="IPR043682">
    <property type="entry name" value="RqcH_bacterial"/>
</dbReference>
<keyword evidence="5" id="KW-0175">Coiled coil</keyword>
<evidence type="ECO:0000256" key="4">
    <source>
        <dbReference type="ARBA" id="ARBA00022917"/>
    </source>
</evidence>
<evidence type="ECO:0000256" key="5">
    <source>
        <dbReference type="HAMAP-Rule" id="MF_00844"/>
    </source>
</evidence>
<comment type="subunit">
    <text evidence="5">Associates with stalled 50S ribosomal subunits. Binds to RqcP.</text>
</comment>
<dbReference type="EMBL" id="BHVZ01000001">
    <property type="protein sequence ID" value="GCB28592.1"/>
    <property type="molecule type" value="Genomic_DNA"/>
</dbReference>
<keyword evidence="4 5" id="KW-0648">Protein biosynthesis</keyword>
<comment type="similarity">
    <text evidence="5">Belongs to the NEMF family.</text>
</comment>
<evidence type="ECO:0000259" key="6">
    <source>
        <dbReference type="Pfam" id="PF05670"/>
    </source>
</evidence>
<feature type="coiled-coil region" evidence="5">
    <location>
        <begin position="389"/>
        <end position="440"/>
    </location>
</feature>
<name>A0A401LAT7_9FIRM</name>
<dbReference type="AlphaFoldDB" id="A0A401LAT7"/>
<dbReference type="InterPro" id="IPR008532">
    <property type="entry name" value="NFACT_RNA-bd"/>
</dbReference>
<dbReference type="FunFam" id="2.30.310.10:FF:000004">
    <property type="entry name" value="Fibronectin-binding protein A"/>
    <property type="match status" value="1"/>
</dbReference>
<dbReference type="GO" id="GO:0043023">
    <property type="term" value="F:ribosomal large subunit binding"/>
    <property type="evidence" value="ECO:0007669"/>
    <property type="project" value="UniProtKB-UniRule"/>
</dbReference>
<evidence type="ECO:0000313" key="7">
    <source>
        <dbReference type="EMBL" id="GCB28592.1"/>
    </source>
</evidence>
<dbReference type="InterPro" id="IPR051608">
    <property type="entry name" value="RQC_Subunit_NEMF"/>
</dbReference>
<dbReference type="Gene3D" id="2.30.310.10">
    <property type="entry name" value="ibrinogen binding protein from staphylococcus aureus domain"/>
    <property type="match status" value="1"/>
</dbReference>
<organism evidence="7 8">
    <name type="scientific">Anaerotignum faecicola</name>
    <dbReference type="NCBI Taxonomy" id="2358141"/>
    <lineage>
        <taxon>Bacteria</taxon>
        <taxon>Bacillati</taxon>
        <taxon>Bacillota</taxon>
        <taxon>Clostridia</taxon>
        <taxon>Lachnospirales</taxon>
        <taxon>Anaerotignaceae</taxon>
        <taxon>Anaerotignum</taxon>
    </lineage>
</organism>